<keyword evidence="8" id="KW-1185">Reference proteome</keyword>
<sequence>MAKNLSATRETGLIIGVTGGIASGKSTVARAFAAHGIPWVDADEVAREIVAPGEPALAEIAEGFGREVLADDGRLDRRALREIVFTDSKARRQLEEITHPRIRERLAAHLKRLQAQGAPYVLLVSPLLFETGQDAMVDRCLVIDVPEATQIARTAARDTVDETQARAIIAAQMPRAERLARADDVIDNSVDEAHLAAQVAALDRQYRAAAGLPPES</sequence>
<dbReference type="PANTHER" id="PTHR10695">
    <property type="entry name" value="DEPHOSPHO-COA KINASE-RELATED"/>
    <property type="match status" value="1"/>
</dbReference>
<dbReference type="EC" id="2.7.1.24" evidence="5 6"/>
<keyword evidence="5 7" id="KW-0418">Kinase</keyword>
<accession>A0A4V3C1E1</accession>
<dbReference type="OrthoDB" id="9812943at2"/>
<evidence type="ECO:0000256" key="3">
    <source>
        <dbReference type="ARBA" id="ARBA00022840"/>
    </source>
</evidence>
<gene>
    <name evidence="5" type="primary">coaE</name>
    <name evidence="7" type="ORF">DFO68_103214</name>
</gene>
<dbReference type="AlphaFoldDB" id="A0A4V3C1E1"/>
<keyword evidence="2 5" id="KW-0547">Nucleotide-binding</keyword>
<evidence type="ECO:0000256" key="1">
    <source>
        <dbReference type="ARBA" id="ARBA00009018"/>
    </source>
</evidence>
<dbReference type="InterPro" id="IPR027417">
    <property type="entry name" value="P-loop_NTPase"/>
</dbReference>
<keyword evidence="3 5" id="KW-0067">ATP-binding</keyword>
<dbReference type="Gene3D" id="3.40.50.300">
    <property type="entry name" value="P-loop containing nucleotide triphosphate hydrolases"/>
    <property type="match status" value="1"/>
</dbReference>
<dbReference type="GO" id="GO:0005737">
    <property type="term" value="C:cytoplasm"/>
    <property type="evidence" value="ECO:0007669"/>
    <property type="project" value="UniProtKB-SubCell"/>
</dbReference>
<comment type="catalytic activity">
    <reaction evidence="5">
        <text>3'-dephospho-CoA + ATP = ADP + CoA + H(+)</text>
        <dbReference type="Rhea" id="RHEA:18245"/>
        <dbReference type="ChEBI" id="CHEBI:15378"/>
        <dbReference type="ChEBI" id="CHEBI:30616"/>
        <dbReference type="ChEBI" id="CHEBI:57287"/>
        <dbReference type="ChEBI" id="CHEBI:57328"/>
        <dbReference type="ChEBI" id="CHEBI:456216"/>
        <dbReference type="EC" id="2.7.1.24"/>
    </reaction>
</comment>
<comment type="function">
    <text evidence="5">Catalyzes the phosphorylation of the 3'-hydroxyl group of dephosphocoenzyme A to form coenzyme A.</text>
</comment>
<dbReference type="GO" id="GO:0005524">
    <property type="term" value="F:ATP binding"/>
    <property type="evidence" value="ECO:0007669"/>
    <property type="project" value="UniProtKB-UniRule"/>
</dbReference>
<evidence type="ECO:0000256" key="6">
    <source>
        <dbReference type="NCBIfam" id="TIGR00152"/>
    </source>
</evidence>
<keyword evidence="4 5" id="KW-0173">Coenzyme A biosynthesis</keyword>
<comment type="caution">
    <text evidence="7">The sequence shown here is derived from an EMBL/GenBank/DDBJ whole genome shotgun (WGS) entry which is preliminary data.</text>
</comment>
<dbReference type="NCBIfam" id="TIGR00152">
    <property type="entry name" value="dephospho-CoA kinase"/>
    <property type="match status" value="1"/>
</dbReference>
<evidence type="ECO:0000313" key="8">
    <source>
        <dbReference type="Proteomes" id="UP000295150"/>
    </source>
</evidence>
<dbReference type="EMBL" id="SNWH01000003">
    <property type="protein sequence ID" value="TDO13989.1"/>
    <property type="molecule type" value="Genomic_DNA"/>
</dbReference>
<dbReference type="PROSITE" id="PS51219">
    <property type="entry name" value="DPCK"/>
    <property type="match status" value="1"/>
</dbReference>
<comment type="pathway">
    <text evidence="5">Cofactor biosynthesis; coenzyme A biosynthesis; CoA from (R)-pantothenate: step 5/5.</text>
</comment>
<feature type="binding site" evidence="5">
    <location>
        <begin position="22"/>
        <end position="27"/>
    </location>
    <ligand>
        <name>ATP</name>
        <dbReference type="ChEBI" id="CHEBI:30616"/>
    </ligand>
</feature>
<dbReference type="Proteomes" id="UP000295150">
    <property type="component" value="Unassembled WGS sequence"/>
</dbReference>
<reference evidence="7 8" key="1">
    <citation type="submission" date="2019-03" db="EMBL/GenBank/DDBJ databases">
        <title>Freshwater and sediment microbial communities from various areas in North America, analyzing microbe dynamics in response to fracking.</title>
        <authorList>
            <person name="Lamendella R."/>
        </authorList>
    </citation>
    <scope>NUCLEOTIDE SEQUENCE [LARGE SCALE GENOMIC DNA]</scope>
    <source>
        <strain evidence="7 8">1_TX</strain>
    </source>
</reference>
<proteinExistence type="inferred from homology"/>
<evidence type="ECO:0000256" key="5">
    <source>
        <dbReference type="HAMAP-Rule" id="MF_00376"/>
    </source>
</evidence>
<dbReference type="GO" id="GO:0004140">
    <property type="term" value="F:dephospho-CoA kinase activity"/>
    <property type="evidence" value="ECO:0007669"/>
    <property type="project" value="UniProtKB-UniRule"/>
</dbReference>
<dbReference type="RefSeq" id="WP_133482358.1">
    <property type="nucleotide sequence ID" value="NZ_SNWH01000003.1"/>
</dbReference>
<evidence type="ECO:0000313" key="7">
    <source>
        <dbReference type="EMBL" id="TDO13989.1"/>
    </source>
</evidence>
<dbReference type="UniPathway" id="UPA00241">
    <property type="reaction ID" value="UER00356"/>
</dbReference>
<comment type="similarity">
    <text evidence="1 5">Belongs to the CoaE family.</text>
</comment>
<dbReference type="CDD" id="cd02022">
    <property type="entry name" value="DPCK"/>
    <property type="match status" value="1"/>
</dbReference>
<dbReference type="SUPFAM" id="SSF52540">
    <property type="entry name" value="P-loop containing nucleoside triphosphate hydrolases"/>
    <property type="match status" value="1"/>
</dbReference>
<keyword evidence="5" id="KW-0963">Cytoplasm</keyword>
<organism evidence="7 8">
    <name type="scientific">Halomonas ventosae</name>
    <dbReference type="NCBI Taxonomy" id="229007"/>
    <lineage>
        <taxon>Bacteria</taxon>
        <taxon>Pseudomonadati</taxon>
        <taxon>Pseudomonadota</taxon>
        <taxon>Gammaproteobacteria</taxon>
        <taxon>Oceanospirillales</taxon>
        <taxon>Halomonadaceae</taxon>
        <taxon>Halomonas</taxon>
    </lineage>
</organism>
<name>A0A4V3C1E1_9GAMM</name>
<evidence type="ECO:0000256" key="4">
    <source>
        <dbReference type="ARBA" id="ARBA00022993"/>
    </source>
</evidence>
<dbReference type="PANTHER" id="PTHR10695:SF46">
    <property type="entry name" value="BIFUNCTIONAL COENZYME A SYNTHASE-RELATED"/>
    <property type="match status" value="1"/>
</dbReference>
<dbReference type="GO" id="GO:0015937">
    <property type="term" value="P:coenzyme A biosynthetic process"/>
    <property type="evidence" value="ECO:0007669"/>
    <property type="project" value="UniProtKB-UniRule"/>
</dbReference>
<protein>
    <recommendedName>
        <fullName evidence="5 6">Dephospho-CoA kinase</fullName>
        <ecNumber evidence="5 6">2.7.1.24</ecNumber>
    </recommendedName>
    <alternativeName>
        <fullName evidence="5">Dephosphocoenzyme A kinase</fullName>
    </alternativeName>
</protein>
<dbReference type="HAMAP" id="MF_00376">
    <property type="entry name" value="Dephospho_CoA_kinase"/>
    <property type="match status" value="1"/>
</dbReference>
<keyword evidence="5" id="KW-0808">Transferase</keyword>
<dbReference type="InterPro" id="IPR001977">
    <property type="entry name" value="Depp_CoAkinase"/>
</dbReference>
<evidence type="ECO:0000256" key="2">
    <source>
        <dbReference type="ARBA" id="ARBA00022741"/>
    </source>
</evidence>
<dbReference type="Pfam" id="PF01121">
    <property type="entry name" value="CoaE"/>
    <property type="match status" value="1"/>
</dbReference>
<comment type="subcellular location">
    <subcellularLocation>
        <location evidence="5">Cytoplasm</location>
    </subcellularLocation>
</comment>